<evidence type="ECO:0000313" key="2">
    <source>
        <dbReference type="Proteomes" id="UP000499080"/>
    </source>
</evidence>
<keyword evidence="2" id="KW-1185">Reference proteome</keyword>
<accession>A0A4Y2M1S5</accession>
<gene>
    <name evidence="1" type="ORF">AVEN_200862_1</name>
</gene>
<sequence length="101" mass="12022">MTKTIQRENFQISQETPRLSYFQMRFQDLHAYPKICLHLCSQHLRFQHLVHRGPLKRLMKQGVEKFDFAQACQEKIFIPLYLGFKNVIIDNVLIYAPNADI</sequence>
<dbReference type="EMBL" id="BGPR01006514">
    <property type="protein sequence ID" value="GBN19647.1"/>
    <property type="molecule type" value="Genomic_DNA"/>
</dbReference>
<comment type="caution">
    <text evidence="1">The sequence shown here is derived from an EMBL/GenBank/DDBJ whole genome shotgun (WGS) entry which is preliminary data.</text>
</comment>
<organism evidence="1 2">
    <name type="scientific">Araneus ventricosus</name>
    <name type="common">Orbweaver spider</name>
    <name type="synonym">Epeira ventricosa</name>
    <dbReference type="NCBI Taxonomy" id="182803"/>
    <lineage>
        <taxon>Eukaryota</taxon>
        <taxon>Metazoa</taxon>
        <taxon>Ecdysozoa</taxon>
        <taxon>Arthropoda</taxon>
        <taxon>Chelicerata</taxon>
        <taxon>Arachnida</taxon>
        <taxon>Araneae</taxon>
        <taxon>Araneomorphae</taxon>
        <taxon>Entelegynae</taxon>
        <taxon>Araneoidea</taxon>
        <taxon>Araneidae</taxon>
        <taxon>Araneus</taxon>
    </lineage>
</organism>
<protein>
    <submittedName>
        <fullName evidence="1">Uncharacterized protein</fullName>
    </submittedName>
</protein>
<name>A0A4Y2M1S5_ARAVE</name>
<evidence type="ECO:0000313" key="1">
    <source>
        <dbReference type="EMBL" id="GBN19647.1"/>
    </source>
</evidence>
<reference evidence="1 2" key="1">
    <citation type="journal article" date="2019" name="Sci. Rep.">
        <title>Orb-weaving spider Araneus ventricosus genome elucidates the spidroin gene catalogue.</title>
        <authorList>
            <person name="Kono N."/>
            <person name="Nakamura H."/>
            <person name="Ohtoshi R."/>
            <person name="Moran D.A.P."/>
            <person name="Shinohara A."/>
            <person name="Yoshida Y."/>
            <person name="Fujiwara M."/>
            <person name="Mori M."/>
            <person name="Tomita M."/>
            <person name="Arakawa K."/>
        </authorList>
    </citation>
    <scope>NUCLEOTIDE SEQUENCE [LARGE SCALE GENOMIC DNA]</scope>
</reference>
<dbReference type="AlphaFoldDB" id="A0A4Y2M1S5"/>
<proteinExistence type="predicted"/>
<dbReference type="Proteomes" id="UP000499080">
    <property type="component" value="Unassembled WGS sequence"/>
</dbReference>